<sequence length="159" mass="18287">VSGIIEYPLLDDYMDNEDLYTEYEIWMESYRCFEIASGSTEALDAVRRATLLHCIGAPMQRIFANLPGEKGTYEQAVAALDAYLTPRKNVVLERHTFRQRTQSQDESVDAFVTALRELAKSCDFGVLEADMLRDRLVEKCAHKRLRDKLLQEEGADFRK</sequence>
<dbReference type="STRING" id="7918.ENSLOCP00000003645"/>
<accession>W5M5I7</accession>
<protein>
    <recommendedName>
        <fullName evidence="3">Retrotransposon gag domain-containing protein</fullName>
    </recommendedName>
</protein>
<evidence type="ECO:0000313" key="2">
    <source>
        <dbReference type="Proteomes" id="UP000018468"/>
    </source>
</evidence>
<organism evidence="1 2">
    <name type="scientific">Lepisosteus oculatus</name>
    <name type="common">Spotted gar</name>
    <dbReference type="NCBI Taxonomy" id="7918"/>
    <lineage>
        <taxon>Eukaryota</taxon>
        <taxon>Metazoa</taxon>
        <taxon>Chordata</taxon>
        <taxon>Craniata</taxon>
        <taxon>Vertebrata</taxon>
        <taxon>Euteleostomi</taxon>
        <taxon>Actinopterygii</taxon>
        <taxon>Neopterygii</taxon>
        <taxon>Holostei</taxon>
        <taxon>Semionotiformes</taxon>
        <taxon>Lepisosteidae</taxon>
        <taxon>Lepisosteus</taxon>
    </lineage>
</organism>
<reference evidence="1" key="2">
    <citation type="submission" date="2025-08" db="UniProtKB">
        <authorList>
            <consortium name="Ensembl"/>
        </authorList>
    </citation>
    <scope>IDENTIFICATION</scope>
</reference>
<dbReference type="HOGENOM" id="CLU_035540_0_1_1"/>
<dbReference type="AlphaFoldDB" id="W5M5I7"/>
<reference evidence="1" key="3">
    <citation type="submission" date="2025-09" db="UniProtKB">
        <authorList>
            <consortium name="Ensembl"/>
        </authorList>
    </citation>
    <scope>IDENTIFICATION</scope>
</reference>
<dbReference type="PANTHER" id="PTHR33198:SF20">
    <property type="entry name" value="RETROTRANSPOSON GAG DOMAIN-CONTAINING PROTEIN"/>
    <property type="match status" value="1"/>
</dbReference>
<dbReference type="OMA" id="MQRIFAN"/>
<dbReference type="InParanoid" id="W5M5I7"/>
<reference evidence="2" key="1">
    <citation type="submission" date="2011-12" db="EMBL/GenBank/DDBJ databases">
        <title>The Draft Genome of Lepisosteus oculatus.</title>
        <authorList>
            <consortium name="The Broad Institute Genome Assembly &amp; Analysis Group"/>
            <consortium name="Computational R&amp;D Group"/>
            <consortium name="and Sequencing Platform"/>
            <person name="Di Palma F."/>
            <person name="Alfoldi J."/>
            <person name="Johnson J."/>
            <person name="Berlin A."/>
            <person name="Gnerre S."/>
            <person name="Jaffe D."/>
            <person name="MacCallum I."/>
            <person name="Young S."/>
            <person name="Walker B.J."/>
            <person name="Lander E.S."/>
            <person name="Lindblad-Toh K."/>
        </authorList>
    </citation>
    <scope>NUCLEOTIDE SEQUENCE [LARGE SCALE GENOMIC DNA]</scope>
</reference>
<dbReference type="Bgee" id="ENSLOCG00000003097">
    <property type="expression patterns" value="Expressed in testis and 2 other cell types or tissues"/>
</dbReference>
<dbReference type="Proteomes" id="UP000018468">
    <property type="component" value="Linkage group LG5"/>
</dbReference>
<name>W5M5I7_LEPOC</name>
<dbReference type="PANTHER" id="PTHR33198">
    <property type="entry name" value="ANK_REP_REGION DOMAIN-CONTAINING PROTEIN-RELATED"/>
    <property type="match status" value="1"/>
</dbReference>
<evidence type="ECO:0008006" key="3">
    <source>
        <dbReference type="Google" id="ProtNLM"/>
    </source>
</evidence>
<dbReference type="EMBL" id="AHAT01036001">
    <property type="status" value="NOT_ANNOTATED_CDS"/>
    <property type="molecule type" value="Genomic_DNA"/>
</dbReference>
<keyword evidence="2" id="KW-1185">Reference proteome</keyword>
<evidence type="ECO:0000313" key="1">
    <source>
        <dbReference type="Ensembl" id="ENSLOCP00000003645.1"/>
    </source>
</evidence>
<proteinExistence type="predicted"/>
<dbReference type="Ensembl" id="ENSLOCT00000003652.1">
    <property type="protein sequence ID" value="ENSLOCP00000003645.1"/>
    <property type="gene ID" value="ENSLOCG00000003097.1"/>
</dbReference>
<dbReference type="GeneTree" id="ENSGT01030000235011"/>
<dbReference type="eggNOG" id="ENOG502S69I">
    <property type="taxonomic scope" value="Eukaryota"/>
</dbReference>